<reference evidence="2 3" key="1">
    <citation type="submission" date="2020-02" db="EMBL/GenBank/DDBJ databases">
        <authorList>
            <person name="Zheng R.K."/>
            <person name="Sun C.M."/>
        </authorList>
    </citation>
    <scope>NUCLEOTIDE SEQUENCE [LARGE SCALE GENOMIC DNA]</scope>
    <source>
        <strain evidence="3">rifampicinis</strain>
    </source>
</reference>
<feature type="transmembrane region" description="Helical" evidence="1">
    <location>
        <begin position="190"/>
        <end position="208"/>
    </location>
</feature>
<dbReference type="EMBL" id="CP062983">
    <property type="protein sequence ID" value="QPC84780.1"/>
    <property type="molecule type" value="Genomic_DNA"/>
</dbReference>
<dbReference type="Proteomes" id="UP000594468">
    <property type="component" value="Chromosome"/>
</dbReference>
<feature type="transmembrane region" description="Helical" evidence="1">
    <location>
        <begin position="17"/>
        <end position="35"/>
    </location>
</feature>
<feature type="transmembrane region" description="Helical" evidence="1">
    <location>
        <begin position="238"/>
        <end position="261"/>
    </location>
</feature>
<dbReference type="Pfam" id="PF13346">
    <property type="entry name" value="ABC2_membrane_5"/>
    <property type="match status" value="1"/>
</dbReference>
<accession>A0A7S8IFJ0</accession>
<feature type="transmembrane region" description="Helical" evidence="1">
    <location>
        <begin position="159"/>
        <end position="183"/>
    </location>
</feature>
<keyword evidence="3" id="KW-1185">Reference proteome</keyword>
<dbReference type="InterPro" id="IPR025699">
    <property type="entry name" value="ABC2_memb-like"/>
</dbReference>
<dbReference type="GO" id="GO:0140359">
    <property type="term" value="F:ABC-type transporter activity"/>
    <property type="evidence" value="ECO:0007669"/>
    <property type="project" value="InterPro"/>
</dbReference>
<sequence>MFGSEFANTLRRSWRQILMWGGVLGAFGFLITVIIQDVDALKQYAAVMEDMPPALMQAFGVSSENTLATPEGYIAFGAFLYGAFIMAAFGVAAGTALTINDEENGILDMVLSLPIPRWRIIAERFAAYIIVTFGIAMLLFAGLFIGGQVSAFELDYGRIFASCVNLLPFTMLTIAVTALLATLLQRQGTVIAVAAVFVIGSYLLNFLGSSASDTILADLQGLSYFYYFDSEGTMMQGIAWGNFLGMVAVALALIGASVYFFDHRNVGV</sequence>
<organism evidence="2 3">
    <name type="scientific">Phototrophicus methaneseepsis</name>
    <dbReference type="NCBI Taxonomy" id="2710758"/>
    <lineage>
        <taxon>Bacteria</taxon>
        <taxon>Bacillati</taxon>
        <taxon>Chloroflexota</taxon>
        <taxon>Candidatus Thermofontia</taxon>
        <taxon>Phototrophicales</taxon>
        <taxon>Phototrophicaceae</taxon>
        <taxon>Phototrophicus</taxon>
    </lineage>
</organism>
<evidence type="ECO:0000313" key="2">
    <source>
        <dbReference type="EMBL" id="QPC84780.1"/>
    </source>
</evidence>
<keyword evidence="1" id="KW-0812">Transmembrane</keyword>
<keyword evidence="1" id="KW-0472">Membrane</keyword>
<protein>
    <submittedName>
        <fullName evidence="2">ABC transporter permease subunit</fullName>
    </submittedName>
</protein>
<dbReference type="AlphaFoldDB" id="A0A7S8IFJ0"/>
<dbReference type="RefSeq" id="WP_195172843.1">
    <property type="nucleotide sequence ID" value="NZ_CP062983.1"/>
</dbReference>
<feature type="transmembrane region" description="Helical" evidence="1">
    <location>
        <begin position="125"/>
        <end position="147"/>
    </location>
</feature>
<proteinExistence type="predicted"/>
<name>A0A7S8IFJ0_9CHLR</name>
<evidence type="ECO:0000313" key="3">
    <source>
        <dbReference type="Proteomes" id="UP000594468"/>
    </source>
</evidence>
<keyword evidence="1" id="KW-1133">Transmembrane helix</keyword>
<evidence type="ECO:0000256" key="1">
    <source>
        <dbReference type="SAM" id="Phobius"/>
    </source>
</evidence>
<dbReference type="KEGG" id="pmet:G4Y79_10515"/>
<feature type="transmembrane region" description="Helical" evidence="1">
    <location>
        <begin position="73"/>
        <end position="99"/>
    </location>
</feature>
<gene>
    <name evidence="2" type="ORF">G4Y79_10515</name>
</gene>
<dbReference type="GO" id="GO:0005886">
    <property type="term" value="C:plasma membrane"/>
    <property type="evidence" value="ECO:0007669"/>
    <property type="project" value="UniProtKB-SubCell"/>
</dbReference>